<gene>
    <name evidence="2" type="ORF">SCHIN_v1c03090</name>
</gene>
<keyword evidence="3" id="KW-1185">Reference proteome</keyword>
<dbReference type="NCBIfam" id="NF038029">
    <property type="entry name" value="LP_plasma"/>
    <property type="match status" value="1"/>
</dbReference>
<dbReference type="InterPro" id="IPR054816">
    <property type="entry name" value="Lipoprotein_mollicutes-type_CS"/>
</dbReference>
<dbReference type="EMBL" id="CP043026">
    <property type="protein sequence ID" value="QEH61506.1"/>
    <property type="molecule type" value="Genomic_DNA"/>
</dbReference>
<evidence type="ECO:0000313" key="2">
    <source>
        <dbReference type="EMBL" id="QEH61506.1"/>
    </source>
</evidence>
<dbReference type="Proteomes" id="UP000323144">
    <property type="component" value="Chromosome"/>
</dbReference>
<sequence length="134" mass="14249">MKKLLSIIGSIGLLTSTSVIVVACGVDANQPTYVIAPSNHTHYVLVGKTIISDVYVGGYVTDVELVAVSSDEEILKVEIKDTVELKDETEDEPVTVASKKVRLEITGVKIGEASIKLTYGSALEKTLSLKVVAS</sequence>
<evidence type="ECO:0008006" key="4">
    <source>
        <dbReference type="Google" id="ProtNLM"/>
    </source>
</evidence>
<proteinExistence type="predicted"/>
<organism evidence="2 3">
    <name type="scientific">Spiroplasma chinense</name>
    <dbReference type="NCBI Taxonomy" id="216932"/>
    <lineage>
        <taxon>Bacteria</taxon>
        <taxon>Bacillati</taxon>
        <taxon>Mycoplasmatota</taxon>
        <taxon>Mollicutes</taxon>
        <taxon>Entomoplasmatales</taxon>
        <taxon>Spiroplasmataceae</taxon>
        <taxon>Spiroplasma</taxon>
    </lineage>
</organism>
<name>A0A5B9Y4A7_9MOLU</name>
<reference evidence="2 3" key="1">
    <citation type="submission" date="2019-08" db="EMBL/GenBank/DDBJ databases">
        <title>Complete genome sequence of Spiroplasma chinense CCH (DSM 19755).</title>
        <authorList>
            <person name="Shen H.-Y."/>
            <person name="Lin Y.-C."/>
            <person name="Chou L."/>
            <person name="Kuo C.-H."/>
        </authorList>
    </citation>
    <scope>NUCLEOTIDE SEQUENCE [LARGE SCALE GENOMIC DNA]</scope>
    <source>
        <strain evidence="2 3">CCH</strain>
    </source>
</reference>
<dbReference type="PROSITE" id="PS51257">
    <property type="entry name" value="PROKAR_LIPOPROTEIN"/>
    <property type="match status" value="1"/>
</dbReference>
<accession>A0A5B9Y4A7</accession>
<dbReference type="AlphaFoldDB" id="A0A5B9Y4A7"/>
<dbReference type="KEGG" id="schi:SCHIN_v1c03090"/>
<evidence type="ECO:0000313" key="3">
    <source>
        <dbReference type="Proteomes" id="UP000323144"/>
    </source>
</evidence>
<protein>
    <recommendedName>
        <fullName evidence="4">Lipoprotein</fullName>
    </recommendedName>
</protein>
<evidence type="ECO:0000256" key="1">
    <source>
        <dbReference type="SAM" id="SignalP"/>
    </source>
</evidence>
<feature type="chain" id="PRO_5023017452" description="Lipoprotein" evidence="1">
    <location>
        <begin position="24"/>
        <end position="134"/>
    </location>
</feature>
<dbReference type="RefSeq" id="WP_166507899.1">
    <property type="nucleotide sequence ID" value="NZ_CP043026.1"/>
</dbReference>
<feature type="signal peptide" evidence="1">
    <location>
        <begin position="1"/>
        <end position="23"/>
    </location>
</feature>
<keyword evidence="1" id="KW-0732">Signal</keyword>